<keyword evidence="2" id="KW-1185">Reference proteome</keyword>
<evidence type="ECO:0000313" key="2">
    <source>
        <dbReference type="Proteomes" id="UP001497623"/>
    </source>
</evidence>
<gene>
    <name evidence="1" type="ORF">MNOR_LOCUS35001</name>
</gene>
<comment type="caution">
    <text evidence="1">The sequence shown here is derived from an EMBL/GenBank/DDBJ whole genome shotgun (WGS) entry which is preliminary data.</text>
</comment>
<name>A0AAV2S9Z9_MEGNR</name>
<dbReference type="EMBL" id="CAXKWB010056455">
    <property type="protein sequence ID" value="CAL4178294.1"/>
    <property type="molecule type" value="Genomic_DNA"/>
</dbReference>
<accession>A0AAV2S9Z9</accession>
<organism evidence="1 2">
    <name type="scientific">Meganyctiphanes norvegica</name>
    <name type="common">Northern krill</name>
    <name type="synonym">Thysanopoda norvegica</name>
    <dbReference type="NCBI Taxonomy" id="48144"/>
    <lineage>
        <taxon>Eukaryota</taxon>
        <taxon>Metazoa</taxon>
        <taxon>Ecdysozoa</taxon>
        <taxon>Arthropoda</taxon>
        <taxon>Crustacea</taxon>
        <taxon>Multicrustacea</taxon>
        <taxon>Malacostraca</taxon>
        <taxon>Eumalacostraca</taxon>
        <taxon>Eucarida</taxon>
        <taxon>Euphausiacea</taxon>
        <taxon>Euphausiidae</taxon>
        <taxon>Meganyctiphanes</taxon>
    </lineage>
</organism>
<dbReference type="PRINTS" id="PR01345">
    <property type="entry name" value="CERVTRCPTASE"/>
</dbReference>
<reference evidence="1 2" key="1">
    <citation type="submission" date="2024-05" db="EMBL/GenBank/DDBJ databases">
        <authorList>
            <person name="Wallberg A."/>
        </authorList>
    </citation>
    <scope>NUCLEOTIDE SEQUENCE [LARGE SCALE GENOMIC DNA]</scope>
</reference>
<proteinExistence type="predicted"/>
<sequence length="210" mass="24836">MSGVLLRTFSTRQEEPMMRMFNSYIKSKLEYCSLVWSPWHQNEINKLERIQNFFTSKIYGLELDQLDYHQRLKKLNLYSLERRRERYLIINAWQQIEGLTENVLGLKARRLGRSRRIVSAKIPIGINGKRIKERDRTLIHNSTARKSERLFNVLPQSISNITKTTTETFKRHLDKWLSSISDTPKIDGYGANVAAETNSIFHQTRYCLIR</sequence>
<evidence type="ECO:0000313" key="1">
    <source>
        <dbReference type="EMBL" id="CAL4178294.1"/>
    </source>
</evidence>
<dbReference type="AlphaFoldDB" id="A0AAV2S9Z9"/>
<dbReference type="Proteomes" id="UP001497623">
    <property type="component" value="Unassembled WGS sequence"/>
</dbReference>
<protein>
    <submittedName>
        <fullName evidence="1">Uncharacterized protein</fullName>
    </submittedName>
</protein>